<dbReference type="RefSeq" id="WP_041065330.1">
    <property type="nucleotide sequence ID" value="NZ_AP012273.1"/>
</dbReference>
<dbReference type="InterPro" id="IPR045584">
    <property type="entry name" value="Pilin-like"/>
</dbReference>
<keyword evidence="2" id="KW-0488">Methylation</keyword>
<dbReference type="Proteomes" id="UP000031631">
    <property type="component" value="Chromosome"/>
</dbReference>
<keyword evidence="3" id="KW-0281">Fimbrium</keyword>
<keyword evidence="6" id="KW-1185">Reference proteome</keyword>
<protein>
    <submittedName>
        <fullName evidence="5">Type IV pilus assembly protein PilA</fullName>
    </submittedName>
</protein>
<dbReference type="Gene3D" id="3.30.700.10">
    <property type="entry name" value="Glycoprotein, Type 4 Pilin"/>
    <property type="match status" value="1"/>
</dbReference>
<dbReference type="PANTHER" id="PTHR30093">
    <property type="entry name" value="GENERAL SECRETION PATHWAY PROTEIN G"/>
    <property type="match status" value="1"/>
</dbReference>
<keyword evidence="4" id="KW-0472">Membrane</keyword>
<dbReference type="EMBL" id="AP012273">
    <property type="protein sequence ID" value="BAO43531.1"/>
    <property type="molecule type" value="Genomic_DNA"/>
</dbReference>
<feature type="transmembrane region" description="Helical" evidence="4">
    <location>
        <begin position="12"/>
        <end position="30"/>
    </location>
</feature>
<dbReference type="Pfam" id="PF00114">
    <property type="entry name" value="Pilin"/>
    <property type="match status" value="1"/>
</dbReference>
<organism evidence="5 6">
    <name type="scientific">Thiolapillus brandeum</name>
    <dbReference type="NCBI Taxonomy" id="1076588"/>
    <lineage>
        <taxon>Bacteria</taxon>
        <taxon>Pseudomonadati</taxon>
        <taxon>Pseudomonadota</taxon>
        <taxon>Gammaproteobacteria</taxon>
        <taxon>Chromatiales</taxon>
        <taxon>Sedimenticolaceae</taxon>
        <taxon>Thiolapillus</taxon>
    </lineage>
</organism>
<dbReference type="InterPro" id="IPR001082">
    <property type="entry name" value="Pilin"/>
</dbReference>
<dbReference type="Pfam" id="PF07963">
    <property type="entry name" value="N_methyl"/>
    <property type="match status" value="1"/>
</dbReference>
<dbReference type="PROSITE" id="PS00409">
    <property type="entry name" value="PROKAR_NTER_METHYL"/>
    <property type="match status" value="1"/>
</dbReference>
<evidence type="ECO:0000256" key="2">
    <source>
        <dbReference type="ARBA" id="ARBA00022481"/>
    </source>
</evidence>
<evidence type="ECO:0000256" key="3">
    <source>
        <dbReference type="RuleBase" id="RU000389"/>
    </source>
</evidence>
<proteinExistence type="inferred from homology"/>
<evidence type="ECO:0000256" key="1">
    <source>
        <dbReference type="ARBA" id="ARBA00005233"/>
    </source>
</evidence>
<reference evidence="5 6" key="1">
    <citation type="journal article" date="2014" name="PLoS ONE">
        <title>Physiological and genomic features of a novel sulfur-oxidizing gammaproteobacterium belonging to a previously uncultivated symbiotic lineage isolated from a hydrothermal vent.</title>
        <authorList>
            <person name="Nunoura T."/>
            <person name="Takaki Y."/>
            <person name="Kazama H."/>
            <person name="Kakuta J."/>
            <person name="Shimamura S."/>
            <person name="Makita H."/>
            <person name="Hirai M."/>
            <person name="Miyazaki M."/>
            <person name="Takai K."/>
        </authorList>
    </citation>
    <scope>NUCLEOTIDE SEQUENCE [LARGE SCALE GENOMIC DNA]</scope>
    <source>
        <strain evidence="5 6">Hiromi1</strain>
    </source>
</reference>
<sequence>MKKQQGFTLIELMIVVAIVGILAAIAIPAYKDYTVRAKVSECAATLSACKASVTEFYNSKTHFPANVTSSGCSTNASQWCQNLTVSNAGAMTVVVKAATGVPANCNLVLTAATANNEITGWDGSTTCDEKYVPANFR</sequence>
<dbReference type="NCBIfam" id="TIGR02532">
    <property type="entry name" value="IV_pilin_GFxxxE"/>
    <property type="match status" value="1"/>
</dbReference>
<dbReference type="GO" id="GO:0007155">
    <property type="term" value="P:cell adhesion"/>
    <property type="evidence" value="ECO:0007669"/>
    <property type="project" value="InterPro"/>
</dbReference>
<dbReference type="KEGG" id="tbn:TBH_C0587"/>
<evidence type="ECO:0000313" key="5">
    <source>
        <dbReference type="EMBL" id="BAO43531.1"/>
    </source>
</evidence>
<evidence type="ECO:0000313" key="6">
    <source>
        <dbReference type="Proteomes" id="UP000031631"/>
    </source>
</evidence>
<keyword evidence="4" id="KW-1133">Transmembrane helix</keyword>
<dbReference type="GO" id="GO:0009289">
    <property type="term" value="C:pilus"/>
    <property type="evidence" value="ECO:0007669"/>
    <property type="project" value="InterPro"/>
</dbReference>
<keyword evidence="4" id="KW-0812">Transmembrane</keyword>
<accession>A0A7U6GH49</accession>
<evidence type="ECO:0000256" key="4">
    <source>
        <dbReference type="SAM" id="Phobius"/>
    </source>
</evidence>
<dbReference type="OrthoDB" id="5767514at2"/>
<dbReference type="AlphaFoldDB" id="A0A7U6GH49"/>
<dbReference type="PANTHER" id="PTHR30093:SF34">
    <property type="entry name" value="PREPILIN PEPTIDASE-DEPENDENT PROTEIN D"/>
    <property type="match status" value="1"/>
</dbReference>
<comment type="similarity">
    <text evidence="1 3">Belongs to the N-Me-Phe pilin family.</text>
</comment>
<dbReference type="SUPFAM" id="SSF54523">
    <property type="entry name" value="Pili subunits"/>
    <property type="match status" value="1"/>
</dbReference>
<dbReference type="InterPro" id="IPR012902">
    <property type="entry name" value="N_methyl_site"/>
</dbReference>
<name>A0A7U6GH49_9GAMM</name>
<gene>
    <name evidence="5" type="ORF">TBH_C0587</name>
</gene>